<accession>A0ABS1YUA1</accession>
<gene>
    <name evidence="1" type="ORF">JNB19_04275</name>
</gene>
<keyword evidence="2" id="KW-1185">Reference proteome</keyword>
<evidence type="ECO:0000313" key="2">
    <source>
        <dbReference type="Proteomes" id="UP000603506"/>
    </source>
</evidence>
<name>A0ABS1YUA1_9FLAO</name>
<proteinExistence type="predicted"/>
<evidence type="ECO:0008006" key="3">
    <source>
        <dbReference type="Google" id="ProtNLM"/>
    </source>
</evidence>
<reference evidence="1 2" key="1">
    <citation type="submission" date="2021-01" db="EMBL/GenBank/DDBJ databases">
        <title>Evidence that Capnocytophaga endodontalis is a later homotypic synonym for Capnocytophaga genospecies AHN8471, and request for opinion on proposed recognition of strain AHN8471 as type strain of the species.</title>
        <authorList>
            <person name="Nicholson A.C."/>
            <person name="Hopper C.L."/>
            <person name="Gulvik C.A."/>
            <person name="Mcquiston J.R."/>
            <person name="Lau E.F."/>
        </authorList>
    </citation>
    <scope>NUCLEOTIDE SEQUENCE [LARGE SCALE GENOMIC DNA]</scope>
    <source>
        <strain evidence="1 2">AHN9576</strain>
    </source>
</reference>
<evidence type="ECO:0000313" key="1">
    <source>
        <dbReference type="EMBL" id="MBM0649979.1"/>
    </source>
</evidence>
<comment type="caution">
    <text evidence="1">The sequence shown here is derived from an EMBL/GenBank/DDBJ whole genome shotgun (WGS) entry which is preliminary data.</text>
</comment>
<protein>
    <recommendedName>
        <fullName evidence="3">Sugar-binding protein</fullName>
    </recommendedName>
</protein>
<organism evidence="1 2">
    <name type="scientific">Capnocytophaga genosp. AHN8471</name>
    <dbReference type="NCBI Taxonomy" id="327574"/>
    <lineage>
        <taxon>Bacteria</taxon>
        <taxon>Pseudomonadati</taxon>
        <taxon>Bacteroidota</taxon>
        <taxon>Flavobacteriia</taxon>
        <taxon>Flavobacteriales</taxon>
        <taxon>Flavobacteriaceae</taxon>
        <taxon>Capnocytophaga</taxon>
    </lineage>
</organism>
<dbReference type="Gene3D" id="3.90.930.1">
    <property type="match status" value="1"/>
</dbReference>
<dbReference type="Proteomes" id="UP000603506">
    <property type="component" value="Unassembled WGS sequence"/>
</dbReference>
<sequence length="384" mass="45554">MSIVDYILLLLAVLCISCEQKTTEKATFTIKGKLSPDMISMYRYSVTLYTNEELYGKKYTFFKDSVFYRREDTLVCNELRQYYYPNGKLYREELYNRESWGLQPLVEYWYNTEGKLSEYIYYFNKKDSIIYDHDTVRCHSLHISYDNNGKIEERTCMGDECNKDVCTGIGVGTRFFYKDGKLVETKYYHNDIFGRDYIIHRTYNNRGEYCDIITNNYDLFETDKKILSPQEAKRRLRESSYHCKVKNILSLKSKTLQTELFRKINSTTAEQYTERNRDETVNITPAILNKYLSDIEKDLSTQVADTTTFERTYHYKLVPPEFAKQASNAKNKIYLSFYPKSCDFTLHLLYSYYLKEDDVVVESSVIYYFTIIDGKIANFGRDES</sequence>
<dbReference type="EMBL" id="JAEUAH010000004">
    <property type="protein sequence ID" value="MBM0649979.1"/>
    <property type="molecule type" value="Genomic_DNA"/>
</dbReference>